<evidence type="ECO:0000259" key="1">
    <source>
        <dbReference type="PROSITE" id="PS50011"/>
    </source>
</evidence>
<dbReference type="InterPro" id="IPR011009">
    <property type="entry name" value="Kinase-like_dom_sf"/>
</dbReference>
<proteinExistence type="predicted"/>
<accession>A0AAD3XLC7</accession>
<dbReference type="PANTHER" id="PTHR48010:SF1">
    <property type="entry name" value="PROTEIN KINASE DOMAIN-CONTAINING PROTEIN"/>
    <property type="match status" value="1"/>
</dbReference>
<sequence>MRGIAHIHDENDKRLVPRNVKSSNIFLNSRQYGYVSDISLATLVTQFSQPITRTSGYWPQEGVNLVKWVHSVVQDEWAAEKIELLRHPDVEDQMVEMLEVGMACAARKPEQRPKL</sequence>
<dbReference type="Gene3D" id="1.10.510.10">
    <property type="entry name" value="Transferase(Phosphotransferase) domain 1"/>
    <property type="match status" value="1"/>
</dbReference>
<dbReference type="GO" id="GO:0004672">
    <property type="term" value="F:protein kinase activity"/>
    <property type="evidence" value="ECO:0007669"/>
    <property type="project" value="InterPro"/>
</dbReference>
<gene>
    <name evidence="2" type="ORF">Nepgr_010762</name>
</gene>
<evidence type="ECO:0000313" key="3">
    <source>
        <dbReference type="Proteomes" id="UP001279734"/>
    </source>
</evidence>
<name>A0AAD3XLC7_NEPGR</name>
<dbReference type="InterPro" id="IPR000719">
    <property type="entry name" value="Prot_kinase_dom"/>
</dbReference>
<dbReference type="AlphaFoldDB" id="A0AAD3XLC7"/>
<dbReference type="EMBL" id="BSYO01000008">
    <property type="protein sequence ID" value="GMH08922.1"/>
    <property type="molecule type" value="Genomic_DNA"/>
</dbReference>
<dbReference type="PROSITE" id="PS50011">
    <property type="entry name" value="PROTEIN_KINASE_DOM"/>
    <property type="match status" value="1"/>
</dbReference>
<reference evidence="2" key="1">
    <citation type="submission" date="2023-05" db="EMBL/GenBank/DDBJ databases">
        <title>Nepenthes gracilis genome sequencing.</title>
        <authorList>
            <person name="Fukushima K."/>
        </authorList>
    </citation>
    <scope>NUCLEOTIDE SEQUENCE</scope>
    <source>
        <strain evidence="2">SING2019-196</strain>
    </source>
</reference>
<evidence type="ECO:0000313" key="2">
    <source>
        <dbReference type="EMBL" id="GMH08922.1"/>
    </source>
</evidence>
<organism evidence="2 3">
    <name type="scientific">Nepenthes gracilis</name>
    <name type="common">Slender pitcher plant</name>
    <dbReference type="NCBI Taxonomy" id="150966"/>
    <lineage>
        <taxon>Eukaryota</taxon>
        <taxon>Viridiplantae</taxon>
        <taxon>Streptophyta</taxon>
        <taxon>Embryophyta</taxon>
        <taxon>Tracheophyta</taxon>
        <taxon>Spermatophyta</taxon>
        <taxon>Magnoliopsida</taxon>
        <taxon>eudicotyledons</taxon>
        <taxon>Gunneridae</taxon>
        <taxon>Pentapetalae</taxon>
        <taxon>Caryophyllales</taxon>
        <taxon>Nepenthaceae</taxon>
        <taxon>Nepenthes</taxon>
    </lineage>
</organism>
<keyword evidence="3" id="KW-1185">Reference proteome</keyword>
<feature type="domain" description="Protein kinase" evidence="1">
    <location>
        <begin position="1"/>
        <end position="115"/>
    </location>
</feature>
<comment type="caution">
    <text evidence="2">The sequence shown here is derived from an EMBL/GenBank/DDBJ whole genome shotgun (WGS) entry which is preliminary data.</text>
</comment>
<dbReference type="SUPFAM" id="SSF56112">
    <property type="entry name" value="Protein kinase-like (PK-like)"/>
    <property type="match status" value="1"/>
</dbReference>
<dbReference type="PANTHER" id="PTHR48010">
    <property type="entry name" value="OS05G0588300 PROTEIN"/>
    <property type="match status" value="1"/>
</dbReference>
<dbReference type="GO" id="GO:0005524">
    <property type="term" value="F:ATP binding"/>
    <property type="evidence" value="ECO:0007669"/>
    <property type="project" value="InterPro"/>
</dbReference>
<dbReference type="InterPro" id="IPR050994">
    <property type="entry name" value="At_inactive_RLKs"/>
</dbReference>
<protein>
    <recommendedName>
        <fullName evidence="1">Protein kinase domain-containing protein</fullName>
    </recommendedName>
</protein>
<dbReference type="Proteomes" id="UP001279734">
    <property type="component" value="Unassembled WGS sequence"/>
</dbReference>